<dbReference type="EMBL" id="DACSUM010000027">
    <property type="protein sequence ID" value="HAT3582899.1"/>
    <property type="molecule type" value="Genomic_DNA"/>
</dbReference>
<reference evidence="9" key="2">
    <citation type="submission" date="2020-10" db="EMBL/GenBank/DDBJ databases">
        <authorList>
            <consortium name="NCBI Pathogen Detection Project"/>
        </authorList>
    </citation>
    <scope>NUCLEOTIDE SEQUENCE</scope>
    <source>
        <strain evidence="9">CAVp300</strain>
    </source>
</reference>
<evidence type="ECO:0000256" key="8">
    <source>
        <dbReference type="ARBA" id="ARBA00025431"/>
    </source>
</evidence>
<keyword evidence="2" id="KW-1005">Bacterial flagellum biogenesis</keyword>
<evidence type="ECO:0000256" key="6">
    <source>
        <dbReference type="ARBA" id="ARBA00023159"/>
    </source>
</evidence>
<dbReference type="GO" id="GO:0045893">
    <property type="term" value="P:positive regulation of DNA-templated transcription"/>
    <property type="evidence" value="ECO:0007669"/>
    <property type="project" value="InterPro"/>
</dbReference>
<dbReference type="GO" id="GO:0044780">
    <property type="term" value="P:bacterial-type flagellum assembly"/>
    <property type="evidence" value="ECO:0007669"/>
    <property type="project" value="InterPro"/>
</dbReference>
<reference evidence="9" key="1">
    <citation type="journal article" date="2018" name="Genome Biol.">
        <title>SKESA: strategic k-mer extension for scrupulous assemblies.</title>
        <authorList>
            <person name="Souvorov A."/>
            <person name="Agarwala R."/>
            <person name="Lipman D.J."/>
        </authorList>
    </citation>
    <scope>NUCLEOTIDE SEQUENCE</scope>
    <source>
        <strain evidence="9">CAVp300</strain>
    </source>
</reference>
<dbReference type="InterPro" id="IPR023559">
    <property type="entry name" value="Flagellar_FlhD"/>
</dbReference>
<keyword evidence="1" id="KW-0963">Cytoplasm</keyword>
<name>A0A9P3T8V9_KLUIN</name>
<dbReference type="AlphaFoldDB" id="A0A9P3T8V9"/>
<keyword evidence="9" id="KW-0966">Cell projection</keyword>
<keyword evidence="6" id="KW-0010">Activator</keyword>
<keyword evidence="3" id="KW-0805">Transcription regulation</keyword>
<proteinExistence type="predicted"/>
<comment type="function">
    <text evidence="8">Functions in complex with FlhC as a master transcriptional regulator that regulates transcription of several flagellar and non-flagellar operons by binding to their promoter region. Activates expression of class 2 flagellar genes, including fliA, which is a flagellum-specific sigma factor that turns on the class 3 genes. Also regulates genes whose products function in a variety of physiological pathways.</text>
</comment>
<evidence type="ECO:0000313" key="9">
    <source>
        <dbReference type="EMBL" id="HAT3582899.1"/>
    </source>
</evidence>
<keyword evidence="4" id="KW-0238">DNA-binding</keyword>
<evidence type="ECO:0000256" key="2">
    <source>
        <dbReference type="ARBA" id="ARBA00022795"/>
    </source>
</evidence>
<keyword evidence="9" id="KW-0969">Cilium</keyword>
<evidence type="ECO:0000256" key="3">
    <source>
        <dbReference type="ARBA" id="ARBA00023015"/>
    </source>
</evidence>
<evidence type="ECO:0000256" key="4">
    <source>
        <dbReference type="ARBA" id="ARBA00023125"/>
    </source>
</evidence>
<dbReference type="InterPro" id="IPR036194">
    <property type="entry name" value="FlhD_sf"/>
</dbReference>
<dbReference type="GO" id="GO:0003677">
    <property type="term" value="F:DNA binding"/>
    <property type="evidence" value="ECO:0007669"/>
    <property type="project" value="UniProtKB-KW"/>
</dbReference>
<dbReference type="Pfam" id="PF05247">
    <property type="entry name" value="FlhD"/>
    <property type="match status" value="1"/>
</dbReference>
<evidence type="ECO:0000256" key="5">
    <source>
        <dbReference type="ARBA" id="ARBA00023157"/>
    </source>
</evidence>
<keyword evidence="5" id="KW-1015">Disulfide bond</keyword>
<evidence type="ECO:0000313" key="10">
    <source>
        <dbReference type="Proteomes" id="UP000867740"/>
    </source>
</evidence>
<evidence type="ECO:0000256" key="1">
    <source>
        <dbReference type="ARBA" id="ARBA00022490"/>
    </source>
</evidence>
<sequence>MITPVSVLKEIHNLNLSYLLLAQRVAAEDIKQAECFLNMDIELIQAVKQLTATQILALAETNQCLIKVQSNLVTSLAEQENPQPAHGLHQRGL</sequence>
<gene>
    <name evidence="9" type="ORF">I8531_003225</name>
</gene>
<organism evidence="9 10">
    <name type="scientific">Kluyvera intermedia</name>
    <name type="common">Enterobacter intermedius</name>
    <dbReference type="NCBI Taxonomy" id="61648"/>
    <lineage>
        <taxon>Bacteria</taxon>
        <taxon>Pseudomonadati</taxon>
        <taxon>Pseudomonadota</taxon>
        <taxon>Gammaproteobacteria</taxon>
        <taxon>Enterobacterales</taxon>
        <taxon>Enterobacteriaceae</taxon>
        <taxon>Kluyvera</taxon>
    </lineage>
</organism>
<evidence type="ECO:0000256" key="7">
    <source>
        <dbReference type="ARBA" id="ARBA00023163"/>
    </source>
</evidence>
<dbReference type="RefSeq" id="WP_052958824.1">
    <property type="nucleotide sequence ID" value="NZ_CABMNU010000005.1"/>
</dbReference>
<keyword evidence="9" id="KW-0282">Flagellum</keyword>
<dbReference type="SUPFAM" id="SSF63592">
    <property type="entry name" value="Flagellar transcriptional activator FlhD"/>
    <property type="match status" value="1"/>
</dbReference>
<keyword evidence="7" id="KW-0804">Transcription</keyword>
<dbReference type="Gene3D" id="1.10.4000.10">
    <property type="entry name" value="Flagellar transcriptional activator FlhD"/>
    <property type="match status" value="1"/>
</dbReference>
<dbReference type="Proteomes" id="UP000867740">
    <property type="component" value="Unassembled WGS sequence"/>
</dbReference>
<accession>A0A9P3T8V9</accession>
<protein>
    <submittedName>
        <fullName evidence="9">Flagellar transcriptional regulator FlhD</fullName>
    </submittedName>
</protein>
<comment type="caution">
    <text evidence="9">The sequence shown here is derived from an EMBL/GenBank/DDBJ whole genome shotgun (WGS) entry which is preliminary data.</text>
</comment>